<dbReference type="OrthoDB" id="2962330at2"/>
<comment type="caution">
    <text evidence="5">The sequence shown here is derived from an EMBL/GenBank/DDBJ whole genome shotgun (WGS) entry which is preliminary data.</text>
</comment>
<dbReference type="InterPro" id="IPR001789">
    <property type="entry name" value="Sig_transdc_resp-reg_receiver"/>
</dbReference>
<dbReference type="Pfam" id="PF00072">
    <property type="entry name" value="Response_reg"/>
    <property type="match status" value="1"/>
</dbReference>
<dbReference type="PANTHER" id="PTHR44591">
    <property type="entry name" value="STRESS RESPONSE REGULATOR PROTEIN 1"/>
    <property type="match status" value="1"/>
</dbReference>
<dbReference type="SMART" id="SM00448">
    <property type="entry name" value="REC"/>
    <property type="match status" value="1"/>
</dbReference>
<dbReference type="CDD" id="cd17534">
    <property type="entry name" value="REC_DC-like"/>
    <property type="match status" value="1"/>
</dbReference>
<gene>
    <name evidence="5" type="ORF">CRP01_25985</name>
</gene>
<evidence type="ECO:0000313" key="5">
    <source>
        <dbReference type="EMBL" id="PHN03702.1"/>
    </source>
</evidence>
<dbReference type="PROSITE" id="PS50930">
    <property type="entry name" value="HTH_LYTTR"/>
    <property type="match status" value="1"/>
</dbReference>
<dbReference type="RefSeq" id="WP_099153030.1">
    <property type="nucleotide sequence ID" value="NZ_PDUD01000030.1"/>
</dbReference>
<protein>
    <submittedName>
        <fullName evidence="5">DNA-binding response regulator</fullName>
    </submittedName>
</protein>
<sequence>MSKPVQILIVEDEMIIGATISLHLTNAGYEVIGIIPGAEEVLPFIESTPPDIILLDIQLKGEMDGIEMASLMQEQYDIPIIYLTANSDQAHFERAKSTRPFAFISKPFKKQDILRAIELTISRIASPEEMPEPEGDPDAPFILSDRIFVRHRERMVKIFIESILYVEAERNYCRIFTKEKEYLLATPLKTMEEKLPAAYFLRVHRSFMVNIAQVDEVSEHHLVIGRKAIPLSKNSKEELQRRIQMI</sequence>
<dbReference type="SMART" id="SM00850">
    <property type="entry name" value="LytTR"/>
    <property type="match status" value="1"/>
</dbReference>
<evidence type="ECO:0000256" key="1">
    <source>
        <dbReference type="ARBA" id="ARBA00022553"/>
    </source>
</evidence>
<dbReference type="GO" id="GO:0003677">
    <property type="term" value="F:DNA binding"/>
    <property type="evidence" value="ECO:0007669"/>
    <property type="project" value="UniProtKB-KW"/>
</dbReference>
<feature type="domain" description="Response regulatory" evidence="3">
    <location>
        <begin position="6"/>
        <end position="121"/>
    </location>
</feature>
<accession>A0A2D0N587</accession>
<dbReference type="InterPro" id="IPR050595">
    <property type="entry name" value="Bact_response_regulator"/>
</dbReference>
<evidence type="ECO:0000259" key="3">
    <source>
        <dbReference type="PROSITE" id="PS50110"/>
    </source>
</evidence>
<proteinExistence type="predicted"/>
<evidence type="ECO:0000256" key="2">
    <source>
        <dbReference type="PROSITE-ProRule" id="PRU00169"/>
    </source>
</evidence>
<dbReference type="InterPro" id="IPR007492">
    <property type="entry name" value="LytTR_DNA-bd_dom"/>
</dbReference>
<feature type="domain" description="HTH LytTR-type" evidence="4">
    <location>
        <begin position="147"/>
        <end position="245"/>
    </location>
</feature>
<keyword evidence="1 2" id="KW-0597">Phosphoprotein</keyword>
<name>A0A2D0N587_FLAN2</name>
<dbReference type="InterPro" id="IPR011006">
    <property type="entry name" value="CheY-like_superfamily"/>
</dbReference>
<dbReference type="EMBL" id="PDUD01000030">
    <property type="protein sequence ID" value="PHN03702.1"/>
    <property type="molecule type" value="Genomic_DNA"/>
</dbReference>
<dbReference type="GO" id="GO:0000160">
    <property type="term" value="P:phosphorelay signal transduction system"/>
    <property type="evidence" value="ECO:0007669"/>
    <property type="project" value="InterPro"/>
</dbReference>
<keyword evidence="6" id="KW-1185">Reference proteome</keyword>
<dbReference type="PROSITE" id="PS50110">
    <property type="entry name" value="RESPONSE_REGULATORY"/>
    <property type="match status" value="1"/>
</dbReference>
<dbReference type="Gene3D" id="3.40.50.2300">
    <property type="match status" value="1"/>
</dbReference>
<reference evidence="5 6" key="1">
    <citation type="submission" date="2017-10" db="EMBL/GenBank/DDBJ databases">
        <title>The draft genome sequence of Lewinella nigricans NBRC 102662.</title>
        <authorList>
            <person name="Wang K."/>
        </authorList>
    </citation>
    <scope>NUCLEOTIDE SEQUENCE [LARGE SCALE GENOMIC DNA]</scope>
    <source>
        <strain evidence="5 6">NBRC 102662</strain>
    </source>
</reference>
<dbReference type="Gene3D" id="2.40.50.1020">
    <property type="entry name" value="LytTr DNA-binding domain"/>
    <property type="match status" value="1"/>
</dbReference>
<dbReference type="AlphaFoldDB" id="A0A2D0N587"/>
<evidence type="ECO:0000259" key="4">
    <source>
        <dbReference type="PROSITE" id="PS50930"/>
    </source>
</evidence>
<organism evidence="5 6">
    <name type="scientific">Flavilitoribacter nigricans (strain ATCC 23147 / DSM 23189 / NBRC 102662 / NCIMB 1420 / SS-2)</name>
    <name type="common">Lewinella nigricans</name>
    <dbReference type="NCBI Taxonomy" id="1122177"/>
    <lineage>
        <taxon>Bacteria</taxon>
        <taxon>Pseudomonadati</taxon>
        <taxon>Bacteroidota</taxon>
        <taxon>Saprospiria</taxon>
        <taxon>Saprospirales</taxon>
        <taxon>Lewinellaceae</taxon>
        <taxon>Flavilitoribacter</taxon>
    </lineage>
</organism>
<dbReference type="SUPFAM" id="SSF52172">
    <property type="entry name" value="CheY-like"/>
    <property type="match status" value="1"/>
</dbReference>
<dbReference type="Proteomes" id="UP000223913">
    <property type="component" value="Unassembled WGS sequence"/>
</dbReference>
<keyword evidence="5" id="KW-0238">DNA-binding</keyword>
<feature type="modified residue" description="4-aspartylphosphate" evidence="2">
    <location>
        <position position="56"/>
    </location>
</feature>
<dbReference type="PANTHER" id="PTHR44591:SF3">
    <property type="entry name" value="RESPONSE REGULATORY DOMAIN-CONTAINING PROTEIN"/>
    <property type="match status" value="1"/>
</dbReference>
<evidence type="ECO:0000313" key="6">
    <source>
        <dbReference type="Proteomes" id="UP000223913"/>
    </source>
</evidence>
<dbReference type="Pfam" id="PF04397">
    <property type="entry name" value="LytTR"/>
    <property type="match status" value="1"/>
</dbReference>